<reference evidence="3" key="1">
    <citation type="journal article" date="2019" name="Int. J. Syst. Evol. Microbiol.">
        <title>The Global Catalogue of Microorganisms (GCM) 10K type strain sequencing project: providing services to taxonomists for standard genome sequencing and annotation.</title>
        <authorList>
            <consortium name="The Broad Institute Genomics Platform"/>
            <consortium name="The Broad Institute Genome Sequencing Center for Infectious Disease"/>
            <person name="Wu L."/>
            <person name="Ma J."/>
        </authorList>
    </citation>
    <scope>NUCLEOTIDE SEQUENCE [LARGE SCALE GENOMIC DNA]</scope>
    <source>
        <strain evidence="3">JCM 17458</strain>
    </source>
</reference>
<keyword evidence="3" id="KW-1185">Reference proteome</keyword>
<dbReference type="SMART" id="SM00347">
    <property type="entry name" value="HTH_MARR"/>
    <property type="match status" value="1"/>
</dbReference>
<dbReference type="InterPro" id="IPR036390">
    <property type="entry name" value="WH_DNA-bd_sf"/>
</dbReference>
<organism evidence="2 3">
    <name type="scientific">Brevibacterium daeguense</name>
    <dbReference type="NCBI Taxonomy" id="909936"/>
    <lineage>
        <taxon>Bacteria</taxon>
        <taxon>Bacillati</taxon>
        <taxon>Actinomycetota</taxon>
        <taxon>Actinomycetes</taxon>
        <taxon>Micrococcales</taxon>
        <taxon>Brevibacteriaceae</taxon>
        <taxon>Brevibacterium</taxon>
    </lineage>
</organism>
<dbReference type="EMBL" id="BAABAZ010000004">
    <property type="protein sequence ID" value="GAA4282805.1"/>
    <property type="molecule type" value="Genomic_DNA"/>
</dbReference>
<dbReference type="InterPro" id="IPR036388">
    <property type="entry name" value="WH-like_DNA-bd_sf"/>
</dbReference>
<dbReference type="InterPro" id="IPR000835">
    <property type="entry name" value="HTH_MarR-typ"/>
</dbReference>
<name>A0ABP8EFR2_9MICO</name>
<gene>
    <name evidence="2" type="ORF">GCM10022261_03360</name>
</gene>
<evidence type="ECO:0000313" key="3">
    <source>
        <dbReference type="Proteomes" id="UP001501586"/>
    </source>
</evidence>
<protein>
    <submittedName>
        <fullName evidence="2">MarR family transcriptional regulator</fullName>
    </submittedName>
</protein>
<accession>A0ABP8EFR2</accession>
<comment type="caution">
    <text evidence="2">The sequence shown here is derived from an EMBL/GenBank/DDBJ whole genome shotgun (WGS) entry which is preliminary data.</text>
</comment>
<dbReference type="Gene3D" id="1.10.10.10">
    <property type="entry name" value="Winged helix-like DNA-binding domain superfamily/Winged helix DNA-binding domain"/>
    <property type="match status" value="1"/>
</dbReference>
<evidence type="ECO:0000259" key="1">
    <source>
        <dbReference type="PROSITE" id="PS50995"/>
    </source>
</evidence>
<dbReference type="SUPFAM" id="SSF46785">
    <property type="entry name" value="Winged helix' DNA-binding domain"/>
    <property type="match status" value="1"/>
</dbReference>
<dbReference type="Proteomes" id="UP001501586">
    <property type="component" value="Unassembled WGS sequence"/>
</dbReference>
<dbReference type="PANTHER" id="PTHR33164:SF101">
    <property type="entry name" value="TRANSCRIPTIONAL REPRESSOR MPRA"/>
    <property type="match status" value="1"/>
</dbReference>
<dbReference type="InterPro" id="IPR039422">
    <property type="entry name" value="MarR/SlyA-like"/>
</dbReference>
<evidence type="ECO:0000313" key="2">
    <source>
        <dbReference type="EMBL" id="GAA4282805.1"/>
    </source>
</evidence>
<dbReference type="PANTHER" id="PTHR33164">
    <property type="entry name" value="TRANSCRIPTIONAL REGULATOR, MARR FAMILY"/>
    <property type="match status" value="1"/>
</dbReference>
<proteinExistence type="predicted"/>
<sequence length="165" mass="18251">MRSGFDPIDESRKQWLSRGWTEAADGMTLVTSIMRAHQLLLARVDRTLKPFGLTFSRYEVLALLSFTKRGALPMNKITKRLQVHATSTTNSVDRLEAASLAARRPHPADGRTTLVEITDEGRLLVAQATEALNTAVFEQPGVEHTTVERLLVDLSALRAGIEELA</sequence>
<dbReference type="PROSITE" id="PS50995">
    <property type="entry name" value="HTH_MARR_2"/>
    <property type="match status" value="1"/>
</dbReference>
<dbReference type="RefSeq" id="WP_236865073.1">
    <property type="nucleotide sequence ID" value="NZ_BAABAZ010000004.1"/>
</dbReference>
<dbReference type="Pfam" id="PF12802">
    <property type="entry name" value="MarR_2"/>
    <property type="match status" value="1"/>
</dbReference>
<feature type="domain" description="HTH marR-type" evidence="1">
    <location>
        <begin position="26"/>
        <end position="165"/>
    </location>
</feature>